<evidence type="ECO:0000313" key="3">
    <source>
        <dbReference type="Proteomes" id="UP001631993"/>
    </source>
</evidence>
<dbReference type="EMBL" id="JBJVNE010000038">
    <property type="protein sequence ID" value="MFM9653072.1"/>
    <property type="molecule type" value="Genomic_DNA"/>
</dbReference>
<gene>
    <name evidence="2" type="ORF">ACKI1S_44125</name>
</gene>
<accession>A0ABW9IYI2</accession>
<dbReference type="GeneID" id="301210264"/>
<sequence length="65" mass="6441">MTAAVSAAVLTWSTIMIVLGHATAAAVLVPSLGLLVQQIVQALTAPDGPSRSAGPGSTDGREGTR</sequence>
<dbReference type="Proteomes" id="UP001631993">
    <property type="component" value="Unassembled WGS sequence"/>
</dbReference>
<proteinExistence type="predicted"/>
<organism evidence="2 3">
    <name type="scientific">Streptomyces galilaeus</name>
    <dbReference type="NCBI Taxonomy" id="33899"/>
    <lineage>
        <taxon>Bacteria</taxon>
        <taxon>Bacillati</taxon>
        <taxon>Actinomycetota</taxon>
        <taxon>Actinomycetes</taxon>
        <taxon>Kitasatosporales</taxon>
        <taxon>Streptomycetaceae</taxon>
        <taxon>Streptomyces</taxon>
    </lineage>
</organism>
<protein>
    <submittedName>
        <fullName evidence="2">Uncharacterized protein</fullName>
    </submittedName>
</protein>
<evidence type="ECO:0000256" key="1">
    <source>
        <dbReference type="SAM" id="MobiDB-lite"/>
    </source>
</evidence>
<feature type="region of interest" description="Disordered" evidence="1">
    <location>
        <begin position="45"/>
        <end position="65"/>
    </location>
</feature>
<dbReference type="RefSeq" id="WP_190047940.1">
    <property type="nucleotide sequence ID" value="NZ_BMVS01000065.1"/>
</dbReference>
<reference evidence="2 3" key="1">
    <citation type="submission" date="2024-12" db="EMBL/GenBank/DDBJ databases">
        <title>Forecasting of Potato common scab and diversities of Pathogenic streptomyces spp. in china.</title>
        <authorList>
            <person name="Handique U."/>
            <person name="Wu J."/>
        </authorList>
    </citation>
    <scope>NUCLEOTIDE SEQUENCE [LARGE SCALE GENOMIC DNA]</scope>
    <source>
        <strain evidence="2 3">ZRIMU1585</strain>
    </source>
</reference>
<keyword evidence="3" id="KW-1185">Reference proteome</keyword>
<name>A0ABW9IYI2_STRGJ</name>
<evidence type="ECO:0000313" key="2">
    <source>
        <dbReference type="EMBL" id="MFM9653072.1"/>
    </source>
</evidence>
<comment type="caution">
    <text evidence="2">The sequence shown here is derived from an EMBL/GenBank/DDBJ whole genome shotgun (WGS) entry which is preliminary data.</text>
</comment>